<dbReference type="Pfam" id="PF00106">
    <property type="entry name" value="adh_short"/>
    <property type="match status" value="1"/>
</dbReference>
<dbReference type="InterPro" id="IPR036291">
    <property type="entry name" value="NAD(P)-bd_dom_sf"/>
</dbReference>
<keyword evidence="2" id="KW-0560">Oxidoreductase</keyword>
<comment type="similarity">
    <text evidence="1">Belongs to the short-chain dehydrogenases/reductases (SDR) family.</text>
</comment>
<accession>A0A9W6V993</accession>
<dbReference type="Gene3D" id="3.40.50.720">
    <property type="entry name" value="NAD(P)-binding Rossmann-like Domain"/>
    <property type="match status" value="1"/>
</dbReference>
<dbReference type="Proteomes" id="UP001165042">
    <property type="component" value="Unassembled WGS sequence"/>
</dbReference>
<dbReference type="PANTHER" id="PTHR44196:SF1">
    <property type="entry name" value="DEHYDROGENASE_REDUCTASE SDR FAMILY MEMBER 7B"/>
    <property type="match status" value="1"/>
</dbReference>
<dbReference type="CDD" id="cd05233">
    <property type="entry name" value="SDR_c"/>
    <property type="match status" value="1"/>
</dbReference>
<evidence type="ECO:0000313" key="3">
    <source>
        <dbReference type="EMBL" id="GLW90738.1"/>
    </source>
</evidence>
<name>A0A9W6V993_9PSEU</name>
<dbReference type="PRINTS" id="PR00081">
    <property type="entry name" value="GDHRDH"/>
</dbReference>
<dbReference type="PANTHER" id="PTHR44196">
    <property type="entry name" value="DEHYDROGENASE/REDUCTASE SDR FAMILY MEMBER 7B"/>
    <property type="match status" value="1"/>
</dbReference>
<evidence type="ECO:0000256" key="2">
    <source>
        <dbReference type="ARBA" id="ARBA00023002"/>
    </source>
</evidence>
<dbReference type="SUPFAM" id="SSF51735">
    <property type="entry name" value="NAD(P)-binding Rossmann-fold domains"/>
    <property type="match status" value="1"/>
</dbReference>
<dbReference type="InterPro" id="IPR002347">
    <property type="entry name" value="SDR_fam"/>
</dbReference>
<keyword evidence="4" id="KW-1185">Reference proteome</keyword>
<comment type="caution">
    <text evidence="3">The sequence shown here is derived from an EMBL/GenBank/DDBJ whole genome shotgun (WGS) entry which is preliminary data.</text>
</comment>
<evidence type="ECO:0000313" key="4">
    <source>
        <dbReference type="Proteomes" id="UP001165042"/>
    </source>
</evidence>
<dbReference type="AlphaFoldDB" id="A0A9W6V993"/>
<protein>
    <recommendedName>
        <fullName evidence="5">Short-chain dehydrogenase</fullName>
    </recommendedName>
</protein>
<evidence type="ECO:0000256" key="1">
    <source>
        <dbReference type="ARBA" id="ARBA00006484"/>
    </source>
</evidence>
<organism evidence="3 4">
    <name type="scientific">Actinokineospora globicatena</name>
    <dbReference type="NCBI Taxonomy" id="103729"/>
    <lineage>
        <taxon>Bacteria</taxon>
        <taxon>Bacillati</taxon>
        <taxon>Actinomycetota</taxon>
        <taxon>Actinomycetes</taxon>
        <taxon>Pseudonocardiales</taxon>
        <taxon>Pseudonocardiaceae</taxon>
        <taxon>Actinokineospora</taxon>
    </lineage>
</organism>
<dbReference type="GO" id="GO:0016020">
    <property type="term" value="C:membrane"/>
    <property type="evidence" value="ECO:0007669"/>
    <property type="project" value="TreeGrafter"/>
</dbReference>
<gene>
    <name evidence="3" type="ORF">Aglo03_15540</name>
</gene>
<reference evidence="3" key="1">
    <citation type="submission" date="2023-02" db="EMBL/GenBank/DDBJ databases">
        <title>Actinokineospora globicatena NBRC 15670.</title>
        <authorList>
            <person name="Ichikawa N."/>
            <person name="Sato H."/>
            <person name="Tonouchi N."/>
        </authorList>
    </citation>
    <scope>NUCLEOTIDE SEQUENCE</scope>
    <source>
        <strain evidence="3">NBRC 15670</strain>
    </source>
</reference>
<dbReference type="GO" id="GO:0016491">
    <property type="term" value="F:oxidoreductase activity"/>
    <property type="evidence" value="ECO:0007669"/>
    <property type="project" value="UniProtKB-KW"/>
</dbReference>
<dbReference type="RefSeq" id="WP_285609138.1">
    <property type="nucleotide sequence ID" value="NZ_BSSD01000002.1"/>
</dbReference>
<proteinExistence type="inferred from homology"/>
<evidence type="ECO:0008006" key="5">
    <source>
        <dbReference type="Google" id="ProtNLM"/>
    </source>
</evidence>
<sequence length="226" mass="23461">MKSVSPPLALVTGATSSIGRDLAGEFAAHDFHVVLVANDPTVHDVAADLPEATAIQLDLAVPANVDSLAARVGVPTAMAINADTTTGGSFSQGAALEDHLATTDLNVRATIHLTKRLLPGMIARAHGRLLFTSSGATNHPVHNATKAFVQSFAGSLRDELLGTGLTVTALAPESHSSTTLASRVYAALMAGRPQVAPPSPLSRITSQIRIDQRLPAVLRFLTNARA</sequence>
<dbReference type="EMBL" id="BSSD01000002">
    <property type="protein sequence ID" value="GLW90738.1"/>
    <property type="molecule type" value="Genomic_DNA"/>
</dbReference>